<dbReference type="AlphaFoldDB" id="A0A0G3EFM9"/>
<organism evidence="1 2">
    <name type="scientific">Kiritimatiella glycovorans</name>
    <dbReference type="NCBI Taxonomy" id="1307763"/>
    <lineage>
        <taxon>Bacteria</taxon>
        <taxon>Pseudomonadati</taxon>
        <taxon>Kiritimatiellota</taxon>
        <taxon>Kiritimatiellia</taxon>
        <taxon>Kiritimatiellales</taxon>
        <taxon>Kiritimatiellaceae</taxon>
        <taxon>Kiritimatiella</taxon>
    </lineage>
</organism>
<reference evidence="2" key="1">
    <citation type="submission" date="2015-02" db="EMBL/GenBank/DDBJ databases">
        <title>Description and complete genome sequence of the first cultured representative of the subdivision 5 of the Verrucomicrobia phylum.</title>
        <authorList>
            <person name="Spring S."/>
            <person name="Bunk B."/>
            <person name="Sproer C."/>
            <person name="Klenk H.-P."/>
        </authorList>
    </citation>
    <scope>NUCLEOTIDE SEQUENCE [LARGE SCALE GENOMIC DNA]</scope>
    <source>
        <strain evidence="2">L21-Fru-AB</strain>
    </source>
</reference>
<proteinExistence type="predicted"/>
<keyword evidence="2" id="KW-1185">Reference proteome</keyword>
<name>A0A0G3EFM9_9BACT</name>
<dbReference type="Gene3D" id="3.20.20.140">
    <property type="entry name" value="Metal-dependent hydrolases"/>
    <property type="match status" value="1"/>
</dbReference>
<dbReference type="InterPro" id="IPR006311">
    <property type="entry name" value="TAT_signal"/>
</dbReference>
<dbReference type="KEGG" id="vbl:L21SP4_01918"/>
<dbReference type="STRING" id="1307763.L21SP4_01918"/>
<reference evidence="1 2" key="2">
    <citation type="journal article" date="2016" name="ISME J.">
        <title>Characterization of the first cultured representative of Verrucomicrobia subdivision 5 indicates the proposal of a novel phylum.</title>
        <authorList>
            <person name="Spring S."/>
            <person name="Bunk B."/>
            <person name="Sproer C."/>
            <person name="Schumann P."/>
            <person name="Rohde M."/>
            <person name="Tindall B.J."/>
            <person name="Klenk H.P."/>
        </authorList>
    </citation>
    <scope>NUCLEOTIDE SEQUENCE [LARGE SCALE GENOMIC DNA]</scope>
    <source>
        <strain evidence="1 2">L21-Fru-AB</strain>
    </source>
</reference>
<accession>A0A0G3EFM9</accession>
<gene>
    <name evidence="1" type="ORF">L21SP4_01918</name>
</gene>
<evidence type="ECO:0000313" key="1">
    <source>
        <dbReference type="EMBL" id="AKJ65153.1"/>
    </source>
</evidence>
<sequence length="636" mass="70876">MKQNRRGFIAQLGVAAGATGLTPFVTRAYDGSGAGSARILEPDRLVAGTKTRVVVEVAVGAGGIPVGGGIWVGVHHAALWNTRTGHISKFQVDNPDAPNYIGVEGPDGVKLENHWYGWAPNESMHRAPGGPPAMDWSGSTPLIYHQCIQTKISGRALREGEKVRVIFGANRHKARVPSTADPNHEFFVATDSDADGVFEGIGEYPARDIEPAAADHLIATAPMVQVRGEPFELLVRAEDAFYNTAVDFEKEVEVRDEDGSVLRRGVRLRRGMARIRIELRDEGPHRLRLRGGGLEGRGEPIRVFNDPPANRIWFGDIHGHTRVSDGCGTMEEYYRFGRDEANLDVCALSDHWHYDWPGTQQIVRDFYEPGRYVTLLAEEAGTHFDHINFYHRTVEAPHSEYYTPKYGGCLKLAWEQYNRGGPVMAAGPHHFAYDRGEKTYPWGEWDPRSCRFAEVYSCHGTAEYAGNPRSLPNLDPDKTLQAGLAQGIRTGVIACSDTHVSRPGRCEWMVTKNGMTAFVAPRLDRESIWDALWNRSVYATTFDRIYLDFSVNGTPMGQETESGGRCRLAGEVAGRDGGMDVVFLRDNEEIRRERSENGVVEFEFDDDPGPGEHFYYVRVEQDNGERAWSTPVWVKA</sequence>
<dbReference type="EMBL" id="CP010904">
    <property type="protein sequence ID" value="AKJ65153.1"/>
    <property type="molecule type" value="Genomic_DNA"/>
</dbReference>
<dbReference type="PROSITE" id="PS51318">
    <property type="entry name" value="TAT"/>
    <property type="match status" value="1"/>
</dbReference>
<dbReference type="Proteomes" id="UP000035268">
    <property type="component" value="Chromosome"/>
</dbReference>
<evidence type="ECO:0000313" key="2">
    <source>
        <dbReference type="Proteomes" id="UP000035268"/>
    </source>
</evidence>
<dbReference type="SUPFAM" id="SSF89550">
    <property type="entry name" value="PHP domain-like"/>
    <property type="match status" value="1"/>
</dbReference>
<dbReference type="InterPro" id="IPR016195">
    <property type="entry name" value="Pol/histidinol_Pase-like"/>
</dbReference>
<dbReference type="RefSeq" id="WP_052882418.1">
    <property type="nucleotide sequence ID" value="NZ_CP010904.1"/>
</dbReference>
<protein>
    <recommendedName>
        <fullName evidence="3">DUF3604 domain-containing protein</fullName>
    </recommendedName>
</protein>
<evidence type="ECO:0008006" key="3">
    <source>
        <dbReference type="Google" id="ProtNLM"/>
    </source>
</evidence>
<dbReference type="OrthoDB" id="543560at2"/>